<gene>
    <name evidence="1" type="ORF">E2C01_037080</name>
</gene>
<sequence>MHQDVTTPTTTTTFIISTQTYCLGHQHLNLQQPLTNASAKDAPHTKSRILQSHHAPKNNHKHILAIVIFSTTIYYHHYTGYLNII</sequence>
<name>A0A5B7FAG0_PORTR</name>
<evidence type="ECO:0000313" key="1">
    <source>
        <dbReference type="EMBL" id="MPC43432.1"/>
    </source>
</evidence>
<keyword evidence="2" id="KW-1185">Reference proteome</keyword>
<dbReference type="EMBL" id="VSRR010005831">
    <property type="protein sequence ID" value="MPC43432.1"/>
    <property type="molecule type" value="Genomic_DNA"/>
</dbReference>
<evidence type="ECO:0000313" key="2">
    <source>
        <dbReference type="Proteomes" id="UP000324222"/>
    </source>
</evidence>
<dbReference type="AlphaFoldDB" id="A0A5B7FAG0"/>
<proteinExistence type="predicted"/>
<organism evidence="1 2">
    <name type="scientific">Portunus trituberculatus</name>
    <name type="common">Swimming crab</name>
    <name type="synonym">Neptunus trituberculatus</name>
    <dbReference type="NCBI Taxonomy" id="210409"/>
    <lineage>
        <taxon>Eukaryota</taxon>
        <taxon>Metazoa</taxon>
        <taxon>Ecdysozoa</taxon>
        <taxon>Arthropoda</taxon>
        <taxon>Crustacea</taxon>
        <taxon>Multicrustacea</taxon>
        <taxon>Malacostraca</taxon>
        <taxon>Eumalacostraca</taxon>
        <taxon>Eucarida</taxon>
        <taxon>Decapoda</taxon>
        <taxon>Pleocyemata</taxon>
        <taxon>Brachyura</taxon>
        <taxon>Eubrachyura</taxon>
        <taxon>Portunoidea</taxon>
        <taxon>Portunidae</taxon>
        <taxon>Portuninae</taxon>
        <taxon>Portunus</taxon>
    </lineage>
</organism>
<protein>
    <submittedName>
        <fullName evidence="1">Uncharacterized protein</fullName>
    </submittedName>
</protein>
<comment type="caution">
    <text evidence="1">The sequence shown here is derived from an EMBL/GenBank/DDBJ whole genome shotgun (WGS) entry which is preliminary data.</text>
</comment>
<dbReference type="Proteomes" id="UP000324222">
    <property type="component" value="Unassembled WGS sequence"/>
</dbReference>
<accession>A0A5B7FAG0</accession>
<reference evidence="1 2" key="1">
    <citation type="submission" date="2019-05" db="EMBL/GenBank/DDBJ databases">
        <title>Another draft genome of Portunus trituberculatus and its Hox gene families provides insights of decapod evolution.</title>
        <authorList>
            <person name="Jeong J.-H."/>
            <person name="Song I."/>
            <person name="Kim S."/>
            <person name="Choi T."/>
            <person name="Kim D."/>
            <person name="Ryu S."/>
            <person name="Kim W."/>
        </authorList>
    </citation>
    <scope>NUCLEOTIDE SEQUENCE [LARGE SCALE GENOMIC DNA]</scope>
    <source>
        <tissue evidence="1">Muscle</tissue>
    </source>
</reference>